<feature type="non-terminal residue" evidence="1">
    <location>
        <position position="108"/>
    </location>
</feature>
<sequence>VRACPLLRCFRYETVSFLRNSFLFDAMDEGSLLLMLNNTRVMNTAQCNHLDWEIDACLALMQGTMLWHPTNIFTVLNRFESIDHSYYSADAIQDQILASVGKLYASLQ</sequence>
<name>A0A0H5RHI3_9EUKA</name>
<feature type="non-terminal residue" evidence="1">
    <location>
        <position position="1"/>
    </location>
</feature>
<dbReference type="EMBL" id="HACM01012550">
    <property type="protein sequence ID" value="CRZ12992.1"/>
    <property type="molecule type" value="Transcribed_RNA"/>
</dbReference>
<dbReference type="AlphaFoldDB" id="A0A0H5RHI3"/>
<reference evidence="1" key="1">
    <citation type="submission" date="2015-04" db="EMBL/GenBank/DDBJ databases">
        <title>The genome sequence of the plant pathogenic Rhizarian Plasmodiophora brassicae reveals insights in its biotrophic life cycle and the origin of chitin synthesis.</title>
        <authorList>
            <person name="Schwelm A."/>
            <person name="Fogelqvist J."/>
            <person name="Knaust A."/>
            <person name="Julke S."/>
            <person name="Lilja T."/>
            <person name="Dhandapani V."/>
            <person name="Bonilla-Rosso G."/>
            <person name="Karlsson M."/>
            <person name="Shevchenko A."/>
            <person name="Choi S.R."/>
            <person name="Kim H.G."/>
            <person name="Park J.Y."/>
            <person name="Lim Y.P."/>
            <person name="Ludwig-Muller J."/>
            <person name="Dixelius C."/>
        </authorList>
    </citation>
    <scope>NUCLEOTIDE SEQUENCE</scope>
    <source>
        <tissue evidence="1">Potato root galls</tissue>
    </source>
</reference>
<proteinExistence type="predicted"/>
<evidence type="ECO:0000313" key="1">
    <source>
        <dbReference type="EMBL" id="CRZ12992.1"/>
    </source>
</evidence>
<protein>
    <submittedName>
        <fullName evidence="1">Uncharacterized protein</fullName>
    </submittedName>
</protein>
<organism evidence="1">
    <name type="scientific">Spongospora subterranea</name>
    <dbReference type="NCBI Taxonomy" id="70186"/>
    <lineage>
        <taxon>Eukaryota</taxon>
        <taxon>Sar</taxon>
        <taxon>Rhizaria</taxon>
        <taxon>Endomyxa</taxon>
        <taxon>Phytomyxea</taxon>
        <taxon>Plasmodiophorida</taxon>
        <taxon>Plasmodiophoridae</taxon>
        <taxon>Spongospora</taxon>
    </lineage>
</organism>
<accession>A0A0H5RHI3</accession>